<dbReference type="InterPro" id="IPR050364">
    <property type="entry name" value="Cytochrome_P450_fung"/>
</dbReference>
<dbReference type="SUPFAM" id="SSF48264">
    <property type="entry name" value="Cytochrome P450"/>
    <property type="match status" value="1"/>
</dbReference>
<keyword evidence="7 9" id="KW-0408">Iron</keyword>
<evidence type="ECO:0000256" key="4">
    <source>
        <dbReference type="ARBA" id="ARBA00022617"/>
    </source>
</evidence>
<dbReference type="GO" id="GO:0020037">
    <property type="term" value="F:heme binding"/>
    <property type="evidence" value="ECO:0007669"/>
    <property type="project" value="InterPro"/>
</dbReference>
<dbReference type="Gene3D" id="1.10.630.10">
    <property type="entry name" value="Cytochrome P450"/>
    <property type="match status" value="1"/>
</dbReference>
<evidence type="ECO:0000256" key="9">
    <source>
        <dbReference type="PIRSR" id="PIRSR602401-1"/>
    </source>
</evidence>
<dbReference type="PANTHER" id="PTHR46300">
    <property type="entry name" value="P450, PUTATIVE (EUROFUNG)-RELATED-RELATED"/>
    <property type="match status" value="1"/>
</dbReference>
<evidence type="ECO:0000256" key="7">
    <source>
        <dbReference type="ARBA" id="ARBA00023004"/>
    </source>
</evidence>
<dbReference type="GeneID" id="20667072"/>
<evidence type="ECO:0000313" key="12">
    <source>
        <dbReference type="EMBL" id="ETW86971.1"/>
    </source>
</evidence>
<comment type="cofactor">
    <cofactor evidence="1 9">
        <name>heme</name>
        <dbReference type="ChEBI" id="CHEBI:30413"/>
    </cofactor>
</comment>
<name>W4KPJ5_HETIT</name>
<dbReference type="InParanoid" id="W4KPJ5"/>
<feature type="binding site" description="axial binding residue" evidence="9">
    <location>
        <position position="444"/>
    </location>
    <ligand>
        <name>heme</name>
        <dbReference type="ChEBI" id="CHEBI:30413"/>
    </ligand>
    <ligandPart>
        <name>Fe</name>
        <dbReference type="ChEBI" id="CHEBI:18248"/>
    </ligandPart>
</feature>
<keyword evidence="4 9" id="KW-0349">Heme</keyword>
<dbReference type="EMBL" id="KI925454">
    <property type="protein sequence ID" value="ETW86971.1"/>
    <property type="molecule type" value="Genomic_DNA"/>
</dbReference>
<dbReference type="AlphaFoldDB" id="W4KPJ5"/>
<evidence type="ECO:0000256" key="5">
    <source>
        <dbReference type="ARBA" id="ARBA00022723"/>
    </source>
</evidence>
<dbReference type="InterPro" id="IPR017972">
    <property type="entry name" value="Cyt_P450_CS"/>
</dbReference>
<dbReference type="KEGG" id="hir:HETIRDRAFT_145268"/>
<evidence type="ECO:0000256" key="8">
    <source>
        <dbReference type="ARBA" id="ARBA00023033"/>
    </source>
</evidence>
<dbReference type="InterPro" id="IPR001128">
    <property type="entry name" value="Cyt_P450"/>
</dbReference>
<keyword evidence="13" id="KW-1185">Reference proteome</keyword>
<feature type="transmembrane region" description="Helical" evidence="11">
    <location>
        <begin position="6"/>
        <end position="27"/>
    </location>
</feature>
<dbReference type="RefSeq" id="XP_009540929.1">
    <property type="nucleotide sequence ID" value="XM_009542634.1"/>
</dbReference>
<evidence type="ECO:0000313" key="13">
    <source>
        <dbReference type="Proteomes" id="UP000030671"/>
    </source>
</evidence>
<dbReference type="PANTHER" id="PTHR46300:SF7">
    <property type="entry name" value="P450, PUTATIVE (EUROFUNG)-RELATED"/>
    <property type="match status" value="1"/>
</dbReference>
<dbReference type="Proteomes" id="UP000030671">
    <property type="component" value="Unassembled WGS sequence"/>
</dbReference>
<organism evidence="12 13">
    <name type="scientific">Heterobasidion irregulare (strain TC 32-1)</name>
    <dbReference type="NCBI Taxonomy" id="747525"/>
    <lineage>
        <taxon>Eukaryota</taxon>
        <taxon>Fungi</taxon>
        <taxon>Dikarya</taxon>
        <taxon>Basidiomycota</taxon>
        <taxon>Agaricomycotina</taxon>
        <taxon>Agaricomycetes</taxon>
        <taxon>Russulales</taxon>
        <taxon>Bondarzewiaceae</taxon>
        <taxon>Heterobasidion</taxon>
        <taxon>Heterobasidion annosum species complex</taxon>
    </lineage>
</organism>
<keyword evidence="5 9" id="KW-0479">Metal-binding</keyword>
<comment type="pathway">
    <text evidence="2">Secondary metabolite biosynthesis.</text>
</comment>
<dbReference type="PRINTS" id="PR00385">
    <property type="entry name" value="P450"/>
</dbReference>
<protein>
    <submittedName>
        <fullName evidence="12">Cytochrome P450 monooxygenase 53</fullName>
    </submittedName>
</protein>
<dbReference type="GO" id="GO:0005506">
    <property type="term" value="F:iron ion binding"/>
    <property type="evidence" value="ECO:0007669"/>
    <property type="project" value="InterPro"/>
</dbReference>
<keyword evidence="6 10" id="KW-0560">Oxidoreductase</keyword>
<evidence type="ECO:0000256" key="10">
    <source>
        <dbReference type="RuleBase" id="RU000461"/>
    </source>
</evidence>
<evidence type="ECO:0000256" key="2">
    <source>
        <dbReference type="ARBA" id="ARBA00005179"/>
    </source>
</evidence>
<dbReference type="InterPro" id="IPR002401">
    <property type="entry name" value="Cyt_P450_E_grp-I"/>
</dbReference>
<evidence type="ECO:0000256" key="11">
    <source>
        <dbReference type="SAM" id="Phobius"/>
    </source>
</evidence>
<dbReference type="Pfam" id="PF00067">
    <property type="entry name" value="p450"/>
    <property type="match status" value="1"/>
</dbReference>
<dbReference type="PROSITE" id="PS00086">
    <property type="entry name" value="CYTOCHROME_P450"/>
    <property type="match status" value="1"/>
</dbReference>
<accession>W4KPJ5</accession>
<dbReference type="HOGENOM" id="CLU_001570_2_3_1"/>
<evidence type="ECO:0000256" key="3">
    <source>
        <dbReference type="ARBA" id="ARBA00010617"/>
    </source>
</evidence>
<dbReference type="GO" id="GO:0016705">
    <property type="term" value="F:oxidoreductase activity, acting on paired donors, with incorporation or reduction of molecular oxygen"/>
    <property type="evidence" value="ECO:0007669"/>
    <property type="project" value="InterPro"/>
</dbReference>
<evidence type="ECO:0000256" key="6">
    <source>
        <dbReference type="ARBA" id="ARBA00023002"/>
    </source>
</evidence>
<keyword evidence="11" id="KW-0472">Membrane</keyword>
<evidence type="ECO:0000256" key="1">
    <source>
        <dbReference type="ARBA" id="ARBA00001971"/>
    </source>
</evidence>
<dbReference type="eggNOG" id="KOG0156">
    <property type="taxonomic scope" value="Eukaryota"/>
</dbReference>
<dbReference type="CDD" id="cd11065">
    <property type="entry name" value="CYP64-like"/>
    <property type="match status" value="1"/>
</dbReference>
<sequence>MLDLPPVLLVGYVFALVIAILATFIVWSRTGFPSLPLPPGPRTSWFGGVSLPVSHPWRTYADWRSVHGNIIYMYTFGNPIIIINSDQAATDLLEKRSSNYSSRPVRTMVQELMGWDWLFSSMPYGARWKSHRSLFQKHFPLTASQDYHPIQEKEARALLRNLSRSPEKLSHHVRRNAAALVMRIAYGHKVSEDGDVYVTIADQAMTGLARAGIFGTYIVDYLPLLKYIPSWVPGAAFQKQAQRWKQASHAMINQPFDMVRQKMESGTAVPCFTTTELEEWSRAGQDPEQLTLIKNVAGIFYAGGTETTATAILTFFLAMIMFPDCQLEAQKQLDSVLGPDRLPQFSDRSTLPFIDCLVWETLRWNPAVPLALARIADDDDEYAGYRIPKGTTILPNVWAMFHDETKFPDPLRFSPERFEDEKKNRDLGINDLPHAAFGFGRRVCPGRWLALDTMWITIASVLTVYNISKTVSKDGTVIEPDAEPFTSGLMSRPKPLNITLTPRSEAACALIRQISE</sequence>
<keyword evidence="11" id="KW-1133">Transmembrane helix</keyword>
<keyword evidence="11" id="KW-0812">Transmembrane</keyword>
<dbReference type="STRING" id="747525.W4KPJ5"/>
<dbReference type="GO" id="GO:0004497">
    <property type="term" value="F:monooxygenase activity"/>
    <property type="evidence" value="ECO:0007669"/>
    <property type="project" value="UniProtKB-KW"/>
</dbReference>
<reference evidence="12 13" key="1">
    <citation type="journal article" date="2012" name="New Phytol.">
        <title>Insight into trade-off between wood decay and parasitism from the genome of a fungal forest pathogen.</title>
        <authorList>
            <person name="Olson A."/>
            <person name="Aerts A."/>
            <person name="Asiegbu F."/>
            <person name="Belbahri L."/>
            <person name="Bouzid O."/>
            <person name="Broberg A."/>
            <person name="Canback B."/>
            <person name="Coutinho P.M."/>
            <person name="Cullen D."/>
            <person name="Dalman K."/>
            <person name="Deflorio G."/>
            <person name="van Diepen L.T."/>
            <person name="Dunand C."/>
            <person name="Duplessis S."/>
            <person name="Durling M."/>
            <person name="Gonthier P."/>
            <person name="Grimwood J."/>
            <person name="Fossdal C.G."/>
            <person name="Hansson D."/>
            <person name="Henrissat B."/>
            <person name="Hietala A."/>
            <person name="Himmelstrand K."/>
            <person name="Hoffmeister D."/>
            <person name="Hogberg N."/>
            <person name="James T.Y."/>
            <person name="Karlsson M."/>
            <person name="Kohler A."/>
            <person name="Kues U."/>
            <person name="Lee Y.H."/>
            <person name="Lin Y.C."/>
            <person name="Lind M."/>
            <person name="Lindquist E."/>
            <person name="Lombard V."/>
            <person name="Lucas S."/>
            <person name="Lunden K."/>
            <person name="Morin E."/>
            <person name="Murat C."/>
            <person name="Park J."/>
            <person name="Raffaello T."/>
            <person name="Rouze P."/>
            <person name="Salamov A."/>
            <person name="Schmutz J."/>
            <person name="Solheim H."/>
            <person name="Stahlberg J."/>
            <person name="Velez H."/>
            <person name="de Vries R.P."/>
            <person name="Wiebenga A."/>
            <person name="Woodward S."/>
            <person name="Yakovlev I."/>
            <person name="Garbelotto M."/>
            <person name="Martin F."/>
            <person name="Grigoriev I.V."/>
            <person name="Stenlid J."/>
        </authorList>
    </citation>
    <scope>NUCLEOTIDE SEQUENCE [LARGE SCALE GENOMIC DNA]</scope>
    <source>
        <strain evidence="12 13">TC 32-1</strain>
    </source>
</reference>
<keyword evidence="8 10" id="KW-0503">Monooxygenase</keyword>
<gene>
    <name evidence="12" type="primary">cyp53</name>
    <name evidence="12" type="ORF">HETIRDRAFT_145268</name>
</gene>
<proteinExistence type="inferred from homology"/>
<dbReference type="OrthoDB" id="2789670at2759"/>
<dbReference type="PRINTS" id="PR00463">
    <property type="entry name" value="EP450I"/>
</dbReference>
<comment type="similarity">
    <text evidence="3 10">Belongs to the cytochrome P450 family.</text>
</comment>
<dbReference type="InterPro" id="IPR036396">
    <property type="entry name" value="Cyt_P450_sf"/>
</dbReference>